<keyword evidence="2" id="KW-1185">Reference proteome</keyword>
<comment type="caution">
    <text evidence="1">The sequence shown here is derived from an EMBL/GenBank/DDBJ whole genome shotgun (WGS) entry which is preliminary data.</text>
</comment>
<proteinExistence type="predicted"/>
<dbReference type="AlphaFoldDB" id="A0A497XAE9"/>
<reference evidence="1 2" key="1">
    <citation type="submission" date="2018-10" db="EMBL/GenBank/DDBJ databases">
        <title>Genomic Encyclopedia of Type Strains, Phase IV (KMG-IV): sequencing the most valuable type-strain genomes for metagenomic binning, comparative biology and taxonomic classification.</title>
        <authorList>
            <person name="Goeker M."/>
        </authorList>
    </citation>
    <scope>NUCLEOTIDE SEQUENCE [LARGE SCALE GENOMIC DNA]</scope>
    <source>
        <strain evidence="1 2">DSM 26916</strain>
    </source>
</reference>
<gene>
    <name evidence="1" type="ORF">DFR35_2139</name>
</gene>
<protein>
    <submittedName>
        <fullName evidence="1">Uncharacterized protein</fullName>
    </submittedName>
</protein>
<accession>A0A497XAE9</accession>
<dbReference type="Proteomes" id="UP000268908">
    <property type="component" value="Unassembled WGS sequence"/>
</dbReference>
<sequence length="175" mass="17959">MNARLPHPFAAIVGRLLQAAPANAAAIAIRREPPLARLAAEFGEFVGSQQSATALIQALRTGTPIVLGQPRSSASPAFSSPTGPLSYANVRIVLALARSQLAAQGLSTASPERLRWVLIGDAGADGILARRAAGFGWGRIAHALGLKLGAVVRGDVGPPTAPTAAARKPSKPRRA</sequence>
<dbReference type="EMBL" id="RCCI01000006">
    <property type="protein sequence ID" value="RLJ63515.1"/>
    <property type="molecule type" value="Genomic_DNA"/>
</dbReference>
<name>A0A497XAE9_9PROT</name>
<dbReference type="RefSeq" id="WP_121242333.1">
    <property type="nucleotide sequence ID" value="NZ_BHVV01000003.1"/>
</dbReference>
<organism evidence="1 2">
    <name type="scientific">Sulfurisoma sediminicola</name>
    <dbReference type="NCBI Taxonomy" id="1381557"/>
    <lineage>
        <taxon>Bacteria</taxon>
        <taxon>Pseudomonadati</taxon>
        <taxon>Pseudomonadota</taxon>
        <taxon>Betaproteobacteria</taxon>
        <taxon>Nitrosomonadales</taxon>
        <taxon>Sterolibacteriaceae</taxon>
        <taxon>Sulfurisoma</taxon>
    </lineage>
</organism>
<evidence type="ECO:0000313" key="2">
    <source>
        <dbReference type="Proteomes" id="UP000268908"/>
    </source>
</evidence>
<evidence type="ECO:0000313" key="1">
    <source>
        <dbReference type="EMBL" id="RLJ63515.1"/>
    </source>
</evidence>